<dbReference type="InterPro" id="IPR008254">
    <property type="entry name" value="Flavodoxin/NO_synth"/>
</dbReference>
<dbReference type="SUPFAM" id="SSF52218">
    <property type="entry name" value="Flavoproteins"/>
    <property type="match status" value="1"/>
</dbReference>
<evidence type="ECO:0000313" key="2">
    <source>
        <dbReference type="EMBL" id="PUA32175.1"/>
    </source>
</evidence>
<dbReference type="Gene3D" id="3.40.50.360">
    <property type="match status" value="1"/>
</dbReference>
<accession>A0A2R7Y3N9</accession>
<dbReference type="Pfam" id="PF19583">
    <property type="entry name" value="ODP"/>
    <property type="match status" value="1"/>
</dbReference>
<organism evidence="2 3">
    <name type="scientific">Zestosphaera tikiterensis</name>
    <dbReference type="NCBI Taxonomy" id="1973259"/>
    <lineage>
        <taxon>Archaea</taxon>
        <taxon>Thermoproteota</taxon>
        <taxon>Thermoprotei</taxon>
        <taxon>Desulfurococcales</taxon>
        <taxon>Desulfurococcaceae</taxon>
        <taxon>Zestosphaera</taxon>
    </lineage>
</organism>
<dbReference type="AlphaFoldDB" id="A0A2R7Y3N9"/>
<evidence type="ECO:0000313" key="3">
    <source>
        <dbReference type="Proteomes" id="UP000244093"/>
    </source>
</evidence>
<proteinExistence type="predicted"/>
<dbReference type="SUPFAM" id="SSF56281">
    <property type="entry name" value="Metallo-hydrolase/oxidoreductase"/>
    <property type="match status" value="1"/>
</dbReference>
<dbReference type="EMBL" id="NBVN01000004">
    <property type="protein sequence ID" value="PUA32175.1"/>
    <property type="molecule type" value="Genomic_DNA"/>
</dbReference>
<protein>
    <recommendedName>
        <fullName evidence="1">Flavodoxin-like domain-containing protein</fullName>
    </recommendedName>
</protein>
<dbReference type="InterPro" id="IPR029039">
    <property type="entry name" value="Flavoprotein-like_sf"/>
</dbReference>
<gene>
    <name evidence="2" type="ORF">B7O98_05750</name>
</gene>
<dbReference type="InterPro" id="IPR001279">
    <property type="entry name" value="Metallo-B-lactamas"/>
</dbReference>
<dbReference type="InterPro" id="IPR016440">
    <property type="entry name" value="Rubredoxin-O_OxRdtase"/>
</dbReference>
<dbReference type="PANTHER" id="PTHR43717">
    <property type="entry name" value="ANAEROBIC NITRIC OXIDE REDUCTASE FLAVORUBREDOXIN"/>
    <property type="match status" value="1"/>
</dbReference>
<dbReference type="CDD" id="cd07709">
    <property type="entry name" value="flavodiiron_proteins_MBL-fold"/>
    <property type="match status" value="1"/>
</dbReference>
<sequence>MAEDNRRVSVHKIQKDFYMIKAEDTSIKYFEGLWEIPEGVTYNSYVLIGDEGSAVFDTVSRGFTKEFIEVLKSLIDVKDVKFVVVHHMEPDHSGALPELIKELNQAAEVLGHPLTGRLIESLYGLKPRFRPVKDGEVVKLGQHKLTFIHTPWLHWPETMLTYVEDLKYLVTCDVFGAYSIPKHVEIDVNQLPTEYEYFMRKYFANVIGYYRENILKNLNKLKQLNLRVEAIAPSHGSILKGENVLEKALTLYESWAKAEALDSKVTVVYTSMYGYVERVVEYIVKALSENGVNANVFKFTSYERSNVSDLLGEVLTSKLVIVASATYDADLFPLTTYILELIVKKTNAEKPLILLTVYGWGDIASNKAKELISKSKYKIVRNYGINGLVKDKDYVELNKLIKEIIELVRG</sequence>
<comment type="caution">
    <text evidence="2">The sequence shown here is derived from an EMBL/GenBank/DDBJ whole genome shotgun (WGS) entry which is preliminary data.</text>
</comment>
<dbReference type="SMART" id="SM00849">
    <property type="entry name" value="Lactamase_B"/>
    <property type="match status" value="1"/>
</dbReference>
<dbReference type="PANTHER" id="PTHR43717:SF1">
    <property type="entry name" value="ANAEROBIC NITRIC OXIDE REDUCTASE FLAVORUBREDOXIN"/>
    <property type="match status" value="1"/>
</dbReference>
<dbReference type="GO" id="GO:0010181">
    <property type="term" value="F:FMN binding"/>
    <property type="evidence" value="ECO:0007669"/>
    <property type="project" value="InterPro"/>
</dbReference>
<dbReference type="InterPro" id="IPR045761">
    <property type="entry name" value="ODP_dom"/>
</dbReference>
<dbReference type="PROSITE" id="PS50902">
    <property type="entry name" value="FLAVODOXIN_LIKE"/>
    <property type="match status" value="1"/>
</dbReference>
<name>A0A2R7Y3N9_9CREN</name>
<dbReference type="InterPro" id="IPR036866">
    <property type="entry name" value="RibonucZ/Hydroxyglut_hydro"/>
</dbReference>
<dbReference type="PIRSF" id="PIRSF005243">
    <property type="entry name" value="ROO"/>
    <property type="match status" value="1"/>
</dbReference>
<evidence type="ECO:0000259" key="1">
    <source>
        <dbReference type="PROSITE" id="PS50902"/>
    </source>
</evidence>
<dbReference type="GO" id="GO:0046872">
    <property type="term" value="F:metal ion binding"/>
    <property type="evidence" value="ECO:0007669"/>
    <property type="project" value="InterPro"/>
</dbReference>
<dbReference type="Gene3D" id="3.60.15.10">
    <property type="entry name" value="Ribonuclease Z/Hydroxyacylglutathione hydrolase-like"/>
    <property type="match status" value="1"/>
</dbReference>
<dbReference type="GO" id="GO:0009055">
    <property type="term" value="F:electron transfer activity"/>
    <property type="evidence" value="ECO:0007669"/>
    <property type="project" value="InterPro"/>
</dbReference>
<dbReference type="Proteomes" id="UP000244093">
    <property type="component" value="Unassembled WGS sequence"/>
</dbReference>
<reference evidence="2 3" key="1">
    <citation type="journal article" date="2018" name="Syst. Appl. Microbiol.">
        <title>A new symbiotic nanoarchaeote (Candidatus Nanoclepta minutus) and its host (Zestosphaera tikiterensis gen. nov., sp. nov.) from a New Zealand hot spring.</title>
        <authorList>
            <person name="St John E."/>
            <person name="Liu Y."/>
            <person name="Podar M."/>
            <person name="Stott M.B."/>
            <person name="Meneghin J."/>
            <person name="Chen Z."/>
            <person name="Lagutin K."/>
            <person name="Mitchell K."/>
            <person name="Reysenbach A.L."/>
        </authorList>
    </citation>
    <scope>NUCLEOTIDE SEQUENCE [LARGE SCALE GENOMIC DNA]</scope>
    <source>
        <strain evidence="2">NZ3</strain>
    </source>
</reference>
<dbReference type="Pfam" id="PF00258">
    <property type="entry name" value="Flavodoxin_1"/>
    <property type="match status" value="1"/>
</dbReference>
<feature type="domain" description="Flavodoxin-like" evidence="1">
    <location>
        <begin position="265"/>
        <end position="410"/>
    </location>
</feature>
<dbReference type="GO" id="GO:0016491">
    <property type="term" value="F:oxidoreductase activity"/>
    <property type="evidence" value="ECO:0007669"/>
    <property type="project" value="InterPro"/>
</dbReference>